<name>A0A5Y6MFC1_SALHO</name>
<reference evidence="1" key="1">
    <citation type="submission" date="2019-08" db="EMBL/GenBank/DDBJ databases">
        <authorList>
            <person name="Ashton P.M."/>
            <person name="Dallman T."/>
            <person name="Nair S."/>
            <person name="De Pinna E."/>
            <person name="Peters T."/>
            <person name="Grant K."/>
        </authorList>
    </citation>
    <scope>NUCLEOTIDE SEQUENCE</scope>
    <source>
        <strain evidence="1">779338</strain>
    </source>
</reference>
<dbReference type="AlphaFoldDB" id="A0A5Y6MFC1"/>
<proteinExistence type="predicted"/>
<accession>A0A5Y6MFC1</accession>
<evidence type="ECO:0000313" key="1">
    <source>
        <dbReference type="EMBL" id="ECK7333467.1"/>
    </source>
</evidence>
<dbReference type="EMBL" id="AAJCYV010000064">
    <property type="protein sequence ID" value="ECK7333467.1"/>
    <property type="molecule type" value="Genomic_DNA"/>
</dbReference>
<organism evidence="1">
    <name type="scientific">Salmonella houtenae</name>
    <dbReference type="NCBI Taxonomy" id="59205"/>
    <lineage>
        <taxon>Bacteria</taxon>
        <taxon>Pseudomonadati</taxon>
        <taxon>Pseudomonadota</taxon>
        <taxon>Gammaproteobacteria</taxon>
        <taxon>Enterobacterales</taxon>
        <taxon>Enterobacteriaceae</taxon>
        <taxon>Salmonella</taxon>
    </lineage>
</organism>
<comment type="caution">
    <text evidence="1">The sequence shown here is derived from an EMBL/GenBank/DDBJ whole genome shotgun (WGS) entry which is preliminary data.</text>
</comment>
<gene>
    <name evidence="1" type="ORF">FRN20_22415</name>
</gene>
<sequence>MKAPHFKRKHLLEKYPLTKVDIVTVLSPNDFNSVWKDIHIKTTEKTKGEIPVYELYEVHFLGHGAPDQLYLKGVSYTVDMVKKLKVLPWHKEYGILVLHACRMGRMQEYEKGEYDENAKCIAAEFSKIQKTRVIGQMVHATFCVEHSNTIQTAIKLVRDQEGHTVWLPTYRTFKDKVGFKYRDCSFANFDDIDIVSEDNVVLWGYKAGSNVDKLYSTDKEYGRLSDLQVWPCRLFVNGISQDEQRIVEADKFNANDLEYI</sequence>
<protein>
    <submittedName>
        <fullName evidence="1">Uncharacterized protein</fullName>
    </submittedName>
</protein>